<feature type="signal peptide" evidence="1">
    <location>
        <begin position="1"/>
        <end position="25"/>
    </location>
</feature>
<proteinExistence type="predicted"/>
<dbReference type="Proteomes" id="UP001596422">
    <property type="component" value="Unassembled WGS sequence"/>
</dbReference>
<dbReference type="EMBL" id="JBHSWE010000001">
    <property type="protein sequence ID" value="MFC6671374.1"/>
    <property type="molecule type" value="Genomic_DNA"/>
</dbReference>
<organism evidence="2 3">
    <name type="scientific">Marinobacterium aestuariivivens</name>
    <dbReference type="NCBI Taxonomy" id="1698799"/>
    <lineage>
        <taxon>Bacteria</taxon>
        <taxon>Pseudomonadati</taxon>
        <taxon>Pseudomonadota</taxon>
        <taxon>Gammaproteobacteria</taxon>
        <taxon>Oceanospirillales</taxon>
        <taxon>Oceanospirillaceae</taxon>
        <taxon>Marinobacterium</taxon>
    </lineage>
</organism>
<evidence type="ECO:0000313" key="2">
    <source>
        <dbReference type="EMBL" id="MFC6671374.1"/>
    </source>
</evidence>
<evidence type="ECO:0000256" key="1">
    <source>
        <dbReference type="SAM" id="SignalP"/>
    </source>
</evidence>
<keyword evidence="3" id="KW-1185">Reference proteome</keyword>
<name>A0ABW2A1U7_9GAMM</name>
<keyword evidence="1" id="KW-0732">Signal</keyword>
<comment type="caution">
    <text evidence="2">The sequence shown here is derived from an EMBL/GenBank/DDBJ whole genome shotgun (WGS) entry which is preliminary data.</text>
</comment>
<accession>A0ABW2A1U7</accession>
<protein>
    <submittedName>
        <fullName evidence="2">Uncharacterized protein</fullName>
    </submittedName>
</protein>
<sequence length="114" mass="12959">MKFRISIILTVICVLLPLAYQSARAETLTVQTYVELTIARMQLARDSWQANGRSPTAEEMDVLWQQYSTTEEDYLMFPGKQRAAVNDYLAANPESQTTIEQLRASIEALIEQAE</sequence>
<evidence type="ECO:0000313" key="3">
    <source>
        <dbReference type="Proteomes" id="UP001596422"/>
    </source>
</evidence>
<gene>
    <name evidence="2" type="ORF">ACFQDL_15815</name>
</gene>
<feature type="chain" id="PRO_5045457449" evidence="1">
    <location>
        <begin position="26"/>
        <end position="114"/>
    </location>
</feature>
<dbReference type="RefSeq" id="WP_379909887.1">
    <property type="nucleotide sequence ID" value="NZ_JBHSWE010000001.1"/>
</dbReference>
<reference evidence="3" key="1">
    <citation type="journal article" date="2019" name="Int. J. Syst. Evol. Microbiol.">
        <title>The Global Catalogue of Microorganisms (GCM) 10K type strain sequencing project: providing services to taxonomists for standard genome sequencing and annotation.</title>
        <authorList>
            <consortium name="The Broad Institute Genomics Platform"/>
            <consortium name="The Broad Institute Genome Sequencing Center for Infectious Disease"/>
            <person name="Wu L."/>
            <person name="Ma J."/>
        </authorList>
    </citation>
    <scope>NUCLEOTIDE SEQUENCE [LARGE SCALE GENOMIC DNA]</scope>
    <source>
        <strain evidence="3">NBRC 111756</strain>
    </source>
</reference>